<keyword evidence="3" id="KW-1185">Reference proteome</keyword>
<dbReference type="Proteomes" id="UP001314229">
    <property type="component" value="Unassembled WGS sequence"/>
</dbReference>
<dbReference type="AlphaFoldDB" id="A0AAV1QA57"/>
<sequence length="89" mass="9226">MANFLSNALGNDGIAKMAGEKVGDLVEDTIKNVMGGKEKQEGEKEGEKKEENKGGFDVGDALSLVGGNKKEEEGGGGLDVKNVIGGLFK</sequence>
<reference evidence="2 3" key="1">
    <citation type="submission" date="2024-01" db="EMBL/GenBank/DDBJ databases">
        <authorList>
            <person name="Alioto T."/>
            <person name="Alioto T."/>
            <person name="Gomez Garrido J."/>
        </authorList>
    </citation>
    <scope>NUCLEOTIDE SEQUENCE [LARGE SCALE GENOMIC DNA]</scope>
</reference>
<accession>A0AAV1QA57</accession>
<gene>
    <name evidence="2" type="ORF">FSCOSCO3_A034854</name>
</gene>
<comment type="caution">
    <text evidence="2">The sequence shown here is derived from an EMBL/GenBank/DDBJ whole genome shotgun (WGS) entry which is preliminary data.</text>
</comment>
<feature type="compositionally biased region" description="Basic and acidic residues" evidence="1">
    <location>
        <begin position="32"/>
        <end position="54"/>
    </location>
</feature>
<evidence type="ECO:0000313" key="2">
    <source>
        <dbReference type="EMBL" id="CAK6979802.1"/>
    </source>
</evidence>
<protein>
    <submittedName>
        <fullName evidence="2">Uncharacterized protein LOC111224206 isoform X2</fullName>
    </submittedName>
</protein>
<evidence type="ECO:0000313" key="3">
    <source>
        <dbReference type="Proteomes" id="UP001314229"/>
    </source>
</evidence>
<dbReference type="EMBL" id="CAWUFR010000614">
    <property type="protein sequence ID" value="CAK6979802.1"/>
    <property type="molecule type" value="Genomic_DNA"/>
</dbReference>
<organism evidence="2 3">
    <name type="scientific">Scomber scombrus</name>
    <name type="common">Atlantic mackerel</name>
    <name type="synonym">Scomber vernalis</name>
    <dbReference type="NCBI Taxonomy" id="13677"/>
    <lineage>
        <taxon>Eukaryota</taxon>
        <taxon>Metazoa</taxon>
        <taxon>Chordata</taxon>
        <taxon>Craniata</taxon>
        <taxon>Vertebrata</taxon>
        <taxon>Euteleostomi</taxon>
        <taxon>Actinopterygii</taxon>
        <taxon>Neopterygii</taxon>
        <taxon>Teleostei</taxon>
        <taxon>Neoteleostei</taxon>
        <taxon>Acanthomorphata</taxon>
        <taxon>Pelagiaria</taxon>
        <taxon>Scombriformes</taxon>
        <taxon>Scombridae</taxon>
        <taxon>Scomber</taxon>
    </lineage>
</organism>
<proteinExistence type="predicted"/>
<name>A0AAV1QA57_SCOSC</name>
<feature type="region of interest" description="Disordered" evidence="1">
    <location>
        <begin position="32"/>
        <end position="89"/>
    </location>
</feature>
<evidence type="ECO:0000256" key="1">
    <source>
        <dbReference type="SAM" id="MobiDB-lite"/>
    </source>
</evidence>